<dbReference type="InterPro" id="IPR005471">
    <property type="entry name" value="Tscrpt_reg_IclR_N"/>
</dbReference>
<reference evidence="7" key="1">
    <citation type="journal article" date="2019" name="Int. J. Syst. Evol. Microbiol.">
        <title>The Global Catalogue of Microorganisms (GCM) 10K type strain sequencing project: providing services to taxonomists for standard genome sequencing and annotation.</title>
        <authorList>
            <consortium name="The Broad Institute Genomics Platform"/>
            <consortium name="The Broad Institute Genome Sequencing Center for Infectious Disease"/>
            <person name="Wu L."/>
            <person name="Ma J."/>
        </authorList>
    </citation>
    <scope>NUCLEOTIDE SEQUENCE [LARGE SCALE GENOMIC DNA]</scope>
    <source>
        <strain evidence="7">KCTC 42986</strain>
    </source>
</reference>
<evidence type="ECO:0000313" key="7">
    <source>
        <dbReference type="Proteomes" id="UP001595530"/>
    </source>
</evidence>
<feature type="domain" description="HTH iclR-type" evidence="4">
    <location>
        <begin position="30"/>
        <end position="90"/>
    </location>
</feature>
<evidence type="ECO:0000256" key="3">
    <source>
        <dbReference type="ARBA" id="ARBA00023163"/>
    </source>
</evidence>
<dbReference type="InterPro" id="IPR036390">
    <property type="entry name" value="WH_DNA-bd_sf"/>
</dbReference>
<evidence type="ECO:0000259" key="5">
    <source>
        <dbReference type="PROSITE" id="PS51078"/>
    </source>
</evidence>
<dbReference type="PROSITE" id="PS51078">
    <property type="entry name" value="ICLR_ED"/>
    <property type="match status" value="1"/>
</dbReference>
<keyword evidence="3" id="KW-0804">Transcription</keyword>
<sequence length="273" mass="29993">MALNSTSETVSDKIPTSLIEDDGPLKRDLIAGLGKGLQVIEAFDQERSRLTISEVAQRAGLTRAAARRYLITLTHLGYVRHEQKVFSLTPKVLRLGQSYLHSARLPRIVQPLLYRLAYSLEEAASVGVLDHDELICVAAVSAGRVVSATLQPGTRVPAFWTANGRVLLASLPQQQIEAFLARLQLEPITAHTIVNKERLLLEIARTRAQGYSVVDQELELGLRTIAVPLKNFRGETVAAMNVSVHASRMPVEDIVERCLPALLKVQVELAALL</sequence>
<dbReference type="InterPro" id="IPR050707">
    <property type="entry name" value="HTH_MetabolicPath_Reg"/>
</dbReference>
<dbReference type="InterPro" id="IPR012794">
    <property type="entry name" value="PcaR_PcaU"/>
</dbReference>
<dbReference type="SUPFAM" id="SSF46785">
    <property type="entry name" value="Winged helix' DNA-binding domain"/>
    <property type="match status" value="1"/>
</dbReference>
<feature type="domain" description="IclR-ED" evidence="5">
    <location>
        <begin position="91"/>
        <end position="273"/>
    </location>
</feature>
<dbReference type="Pfam" id="PF09339">
    <property type="entry name" value="HTH_IclR"/>
    <property type="match status" value="1"/>
</dbReference>
<keyword evidence="7" id="KW-1185">Reference proteome</keyword>
<dbReference type="PANTHER" id="PTHR30136:SF34">
    <property type="entry name" value="TRANSCRIPTIONAL REGULATOR"/>
    <property type="match status" value="1"/>
</dbReference>
<dbReference type="Pfam" id="PF01614">
    <property type="entry name" value="IclR_C"/>
    <property type="match status" value="1"/>
</dbReference>
<dbReference type="Gene3D" id="1.10.10.10">
    <property type="entry name" value="Winged helix-like DNA-binding domain superfamily/Winged helix DNA-binding domain"/>
    <property type="match status" value="1"/>
</dbReference>
<dbReference type="InterPro" id="IPR029016">
    <property type="entry name" value="GAF-like_dom_sf"/>
</dbReference>
<organism evidence="6 7">
    <name type="scientific">Undibacterium arcticum</name>
    <dbReference type="NCBI Taxonomy" id="1762892"/>
    <lineage>
        <taxon>Bacteria</taxon>
        <taxon>Pseudomonadati</taxon>
        <taxon>Pseudomonadota</taxon>
        <taxon>Betaproteobacteria</taxon>
        <taxon>Burkholderiales</taxon>
        <taxon>Oxalobacteraceae</taxon>
        <taxon>Undibacterium</taxon>
    </lineage>
</organism>
<keyword evidence="1" id="KW-0805">Transcription regulation</keyword>
<dbReference type="PROSITE" id="PS51077">
    <property type="entry name" value="HTH_ICLR"/>
    <property type="match status" value="1"/>
</dbReference>
<gene>
    <name evidence="6" type="ORF">ACFOFO_24175</name>
</gene>
<dbReference type="SUPFAM" id="SSF55781">
    <property type="entry name" value="GAF domain-like"/>
    <property type="match status" value="1"/>
</dbReference>
<dbReference type="SMART" id="SM00346">
    <property type="entry name" value="HTH_ICLR"/>
    <property type="match status" value="1"/>
</dbReference>
<dbReference type="InterPro" id="IPR014757">
    <property type="entry name" value="Tscrpt_reg_IclR_C"/>
</dbReference>
<keyword evidence="2" id="KW-0238">DNA-binding</keyword>
<dbReference type="PANTHER" id="PTHR30136">
    <property type="entry name" value="HELIX-TURN-HELIX TRANSCRIPTIONAL REGULATOR, ICLR FAMILY"/>
    <property type="match status" value="1"/>
</dbReference>
<dbReference type="EMBL" id="JBHRTP010000096">
    <property type="protein sequence ID" value="MFC3111012.1"/>
    <property type="molecule type" value="Genomic_DNA"/>
</dbReference>
<evidence type="ECO:0000256" key="1">
    <source>
        <dbReference type="ARBA" id="ARBA00023015"/>
    </source>
</evidence>
<evidence type="ECO:0000313" key="6">
    <source>
        <dbReference type="EMBL" id="MFC3111012.1"/>
    </source>
</evidence>
<protein>
    <submittedName>
        <fullName evidence="6">IclR family transcriptional regulator C-terminal domain-containing protein</fullName>
    </submittedName>
</protein>
<proteinExistence type="predicted"/>
<evidence type="ECO:0000256" key="2">
    <source>
        <dbReference type="ARBA" id="ARBA00023125"/>
    </source>
</evidence>
<accession>A0ABV7FB98</accession>
<dbReference type="RefSeq" id="WP_390333222.1">
    <property type="nucleotide sequence ID" value="NZ_JBHRTP010000096.1"/>
</dbReference>
<name>A0ABV7FB98_9BURK</name>
<comment type="caution">
    <text evidence="6">The sequence shown here is derived from an EMBL/GenBank/DDBJ whole genome shotgun (WGS) entry which is preliminary data.</text>
</comment>
<dbReference type="NCBIfam" id="TIGR02431">
    <property type="entry name" value="pcaR_pcaU"/>
    <property type="match status" value="1"/>
</dbReference>
<evidence type="ECO:0000259" key="4">
    <source>
        <dbReference type="PROSITE" id="PS51077"/>
    </source>
</evidence>
<dbReference type="Gene3D" id="3.30.450.40">
    <property type="match status" value="1"/>
</dbReference>
<dbReference type="InterPro" id="IPR036388">
    <property type="entry name" value="WH-like_DNA-bd_sf"/>
</dbReference>
<dbReference type="Proteomes" id="UP001595530">
    <property type="component" value="Unassembled WGS sequence"/>
</dbReference>